<proteinExistence type="predicted"/>
<gene>
    <name evidence="1" type="ORF">PSYICH_LOCUS697</name>
</gene>
<dbReference type="OrthoDB" id="6766422at2759"/>
<dbReference type="EMBL" id="OV651813">
    <property type="protein sequence ID" value="CAH1099758.1"/>
    <property type="molecule type" value="Genomic_DNA"/>
</dbReference>
<accession>A0A9P0CFH4</accession>
<organism evidence="1 2">
    <name type="scientific">Psylliodes chrysocephalus</name>
    <dbReference type="NCBI Taxonomy" id="3402493"/>
    <lineage>
        <taxon>Eukaryota</taxon>
        <taxon>Metazoa</taxon>
        <taxon>Ecdysozoa</taxon>
        <taxon>Arthropoda</taxon>
        <taxon>Hexapoda</taxon>
        <taxon>Insecta</taxon>
        <taxon>Pterygota</taxon>
        <taxon>Neoptera</taxon>
        <taxon>Endopterygota</taxon>
        <taxon>Coleoptera</taxon>
        <taxon>Polyphaga</taxon>
        <taxon>Cucujiformia</taxon>
        <taxon>Chrysomeloidea</taxon>
        <taxon>Chrysomelidae</taxon>
        <taxon>Galerucinae</taxon>
        <taxon>Alticini</taxon>
        <taxon>Psylliodes</taxon>
    </lineage>
</organism>
<dbReference type="PANTHER" id="PTHR46409">
    <property type="entry name" value="HTH PSQ-TYPE DOMAIN-CONTAINING PROTEIN"/>
    <property type="match status" value="1"/>
</dbReference>
<dbReference type="PANTHER" id="PTHR46409:SF1">
    <property type="entry name" value="HTH PSQ-TYPE DOMAIN-CONTAINING PROTEIN"/>
    <property type="match status" value="1"/>
</dbReference>
<evidence type="ECO:0000313" key="1">
    <source>
        <dbReference type="EMBL" id="CAH1099758.1"/>
    </source>
</evidence>
<keyword evidence="2" id="KW-1185">Reference proteome</keyword>
<evidence type="ECO:0000313" key="2">
    <source>
        <dbReference type="Proteomes" id="UP001153636"/>
    </source>
</evidence>
<name>A0A9P0CFH4_9CUCU</name>
<dbReference type="Proteomes" id="UP001153636">
    <property type="component" value="Chromosome 1"/>
</dbReference>
<dbReference type="AlphaFoldDB" id="A0A9P0CFH4"/>
<sequence length="202" mass="22795">MAKSAVQTRKTSSVALFGTEKDIDSANAITLPTYADVIRCCQSVRLKQKYEGIKQPSKFCIAAVVAEKSMKENIRELAVRRILKARNNKPEGVRVFRMPSLNFEALDYIDLIKWAECTITEPPLTTGLTHGELERFISKANEFSTRFGKFPCHTQAVERCVKLVTEAALKVCNEEARHGYIVAKLDARKSLPAYDNKGQYYK</sequence>
<protein>
    <submittedName>
        <fullName evidence="1">Uncharacterized protein</fullName>
    </submittedName>
</protein>
<reference evidence="1" key="1">
    <citation type="submission" date="2022-01" db="EMBL/GenBank/DDBJ databases">
        <authorList>
            <person name="King R."/>
        </authorList>
    </citation>
    <scope>NUCLEOTIDE SEQUENCE</scope>
</reference>